<gene>
    <name evidence="3" type="ORF">DM02DRAFT_603420</name>
</gene>
<accession>A0A2V1D9H1</accession>
<evidence type="ECO:0000256" key="1">
    <source>
        <dbReference type="ARBA" id="ARBA00035112"/>
    </source>
</evidence>
<dbReference type="AlphaFoldDB" id="A0A2V1D9H1"/>
<evidence type="ECO:0000313" key="3">
    <source>
        <dbReference type="EMBL" id="PVH93819.1"/>
    </source>
</evidence>
<keyword evidence="2" id="KW-1133">Transmembrane helix</keyword>
<dbReference type="Proteomes" id="UP000244855">
    <property type="component" value="Unassembled WGS sequence"/>
</dbReference>
<dbReference type="InterPro" id="IPR021765">
    <property type="entry name" value="UstYa-like"/>
</dbReference>
<dbReference type="EMBL" id="KZ805565">
    <property type="protein sequence ID" value="PVH93819.1"/>
    <property type="molecule type" value="Genomic_DNA"/>
</dbReference>
<keyword evidence="4" id="KW-1185">Reference proteome</keyword>
<evidence type="ECO:0000256" key="2">
    <source>
        <dbReference type="SAM" id="Phobius"/>
    </source>
</evidence>
<sequence>MESSGMRASLEDLDITGDIHSYSLEESSRSGDADAEKFLLWDDGNKSYRRDSLRGPLSTKILIFGTILNIALFVVSIAILLLSRRAKPLSDQDYWRATSYYSPVFDRFTIPKVELRTNGTFWDTDPPSIWRERTGASADAEWEAIGSSIAPIIITSADVLALGKDPDVAVKAPSELNLGDDAYIAGMDAFHHLHCLDKLRREISYSHYHEAKEGPSPGSELHEAHVSHCLDVLTQALKCTGSVDMVTFNWVEGHRMPQPDFNNKKVCRDFEALRGWTIENGVDSDAFFKAADKPPPGAVIVPEYHPHHRGEHGR</sequence>
<protein>
    <recommendedName>
        <fullName evidence="5">Tat pathway signal sequence</fullName>
    </recommendedName>
</protein>
<reference evidence="3 4" key="1">
    <citation type="journal article" date="2018" name="Sci. Rep.">
        <title>Comparative genomics provides insights into the lifestyle and reveals functional heterogeneity of dark septate endophytic fungi.</title>
        <authorList>
            <person name="Knapp D.G."/>
            <person name="Nemeth J.B."/>
            <person name="Barry K."/>
            <person name="Hainaut M."/>
            <person name="Henrissat B."/>
            <person name="Johnson J."/>
            <person name="Kuo A."/>
            <person name="Lim J.H.P."/>
            <person name="Lipzen A."/>
            <person name="Nolan M."/>
            <person name="Ohm R.A."/>
            <person name="Tamas L."/>
            <person name="Grigoriev I.V."/>
            <person name="Spatafora J.W."/>
            <person name="Nagy L.G."/>
            <person name="Kovacs G.M."/>
        </authorList>
    </citation>
    <scope>NUCLEOTIDE SEQUENCE [LARGE SCALE GENOMIC DNA]</scope>
    <source>
        <strain evidence="3 4">DSE2036</strain>
    </source>
</reference>
<keyword evidence="2" id="KW-0812">Transmembrane</keyword>
<dbReference type="STRING" id="97972.A0A2V1D9H1"/>
<dbReference type="OrthoDB" id="3687641at2759"/>
<evidence type="ECO:0008006" key="5">
    <source>
        <dbReference type="Google" id="ProtNLM"/>
    </source>
</evidence>
<evidence type="ECO:0000313" key="4">
    <source>
        <dbReference type="Proteomes" id="UP000244855"/>
    </source>
</evidence>
<comment type="similarity">
    <text evidence="1">Belongs to the ustYa family.</text>
</comment>
<proteinExistence type="inferred from homology"/>
<keyword evidence="2" id="KW-0472">Membrane</keyword>
<dbReference type="PANTHER" id="PTHR33365">
    <property type="entry name" value="YALI0B05434P"/>
    <property type="match status" value="1"/>
</dbReference>
<dbReference type="Pfam" id="PF11807">
    <property type="entry name" value="UstYa"/>
    <property type="match status" value="1"/>
</dbReference>
<name>A0A2V1D9H1_9PLEO</name>
<dbReference type="GO" id="GO:0043386">
    <property type="term" value="P:mycotoxin biosynthetic process"/>
    <property type="evidence" value="ECO:0007669"/>
    <property type="project" value="InterPro"/>
</dbReference>
<organism evidence="3 4">
    <name type="scientific">Periconia macrospinosa</name>
    <dbReference type="NCBI Taxonomy" id="97972"/>
    <lineage>
        <taxon>Eukaryota</taxon>
        <taxon>Fungi</taxon>
        <taxon>Dikarya</taxon>
        <taxon>Ascomycota</taxon>
        <taxon>Pezizomycotina</taxon>
        <taxon>Dothideomycetes</taxon>
        <taxon>Pleosporomycetidae</taxon>
        <taxon>Pleosporales</taxon>
        <taxon>Massarineae</taxon>
        <taxon>Periconiaceae</taxon>
        <taxon>Periconia</taxon>
    </lineage>
</organism>
<dbReference type="PANTHER" id="PTHR33365:SF14">
    <property type="entry name" value="TAT PATHWAY SIGNAL SEQUENCE"/>
    <property type="match status" value="1"/>
</dbReference>
<feature type="transmembrane region" description="Helical" evidence="2">
    <location>
        <begin position="61"/>
        <end position="82"/>
    </location>
</feature>